<reference evidence="9 10" key="1">
    <citation type="submission" date="2023-05" db="EMBL/GenBank/DDBJ databases">
        <title>Lithophilousrod everest ZFBP1038 complete genpme.</title>
        <authorList>
            <person name="Tian M."/>
        </authorList>
    </citation>
    <scope>NUCLEOTIDE SEQUENCE [LARGE SCALE GENOMIC DNA]</scope>
    <source>
        <strain evidence="9 10">ZFBP1038</strain>
    </source>
</reference>
<dbReference type="InterPro" id="IPR003439">
    <property type="entry name" value="ABC_transporter-like_ATP-bd"/>
</dbReference>
<gene>
    <name evidence="9" type="ORF">LWF01_13625</name>
</gene>
<organism evidence="9 10">
    <name type="scientific">Saxibacter everestensis</name>
    <dbReference type="NCBI Taxonomy" id="2909229"/>
    <lineage>
        <taxon>Bacteria</taxon>
        <taxon>Bacillati</taxon>
        <taxon>Actinomycetota</taxon>
        <taxon>Actinomycetes</taxon>
        <taxon>Micrococcales</taxon>
        <taxon>Brevibacteriaceae</taxon>
        <taxon>Saxibacter</taxon>
    </lineage>
</organism>
<protein>
    <submittedName>
        <fullName evidence="9">ATP-binding cassette domain-containing protein</fullName>
    </submittedName>
</protein>
<keyword evidence="1" id="KW-0813">Transport</keyword>
<keyword evidence="4 9" id="KW-0067">ATP-binding</keyword>
<evidence type="ECO:0000256" key="2">
    <source>
        <dbReference type="ARBA" id="ARBA00022475"/>
    </source>
</evidence>
<evidence type="ECO:0000313" key="9">
    <source>
        <dbReference type="EMBL" id="WGW11128.1"/>
    </source>
</evidence>
<dbReference type="RefSeq" id="WP_349637911.1">
    <property type="nucleotide sequence ID" value="NZ_CP090958.1"/>
</dbReference>
<evidence type="ECO:0000313" key="10">
    <source>
        <dbReference type="Proteomes" id="UP001209083"/>
    </source>
</evidence>
<dbReference type="SUPFAM" id="SSF52540">
    <property type="entry name" value="P-loop containing nucleoside triphosphate hydrolases"/>
    <property type="match status" value="1"/>
</dbReference>
<dbReference type="PROSITE" id="PS00211">
    <property type="entry name" value="ABC_TRANSPORTER_1"/>
    <property type="match status" value="1"/>
</dbReference>
<evidence type="ECO:0000256" key="4">
    <source>
        <dbReference type="ARBA" id="ARBA00022840"/>
    </source>
</evidence>
<evidence type="ECO:0000256" key="6">
    <source>
        <dbReference type="ARBA" id="ARBA00022970"/>
    </source>
</evidence>
<dbReference type="PANTHER" id="PTHR43166:SF30">
    <property type="entry name" value="METHIONINE IMPORT ATP-BINDING PROTEIN METN"/>
    <property type="match status" value="1"/>
</dbReference>
<keyword evidence="3" id="KW-0547">Nucleotide-binding</keyword>
<dbReference type="InterPro" id="IPR017871">
    <property type="entry name" value="ABC_transporter-like_CS"/>
</dbReference>
<dbReference type="EMBL" id="CP090958">
    <property type="protein sequence ID" value="WGW11128.1"/>
    <property type="molecule type" value="Genomic_DNA"/>
</dbReference>
<keyword evidence="2" id="KW-1003">Cell membrane</keyword>
<proteinExistence type="predicted"/>
<dbReference type="InterPro" id="IPR041701">
    <property type="entry name" value="MetN_ABC"/>
</dbReference>
<dbReference type="InterPro" id="IPR050086">
    <property type="entry name" value="MetN_ABC_transporter-like"/>
</dbReference>
<dbReference type="InterPro" id="IPR027417">
    <property type="entry name" value="P-loop_NTPase"/>
</dbReference>
<dbReference type="SMART" id="SM00382">
    <property type="entry name" value="AAA"/>
    <property type="match status" value="1"/>
</dbReference>
<dbReference type="PROSITE" id="PS50893">
    <property type="entry name" value="ABC_TRANSPORTER_2"/>
    <property type="match status" value="1"/>
</dbReference>
<keyword evidence="10" id="KW-1185">Reference proteome</keyword>
<dbReference type="PANTHER" id="PTHR43166">
    <property type="entry name" value="AMINO ACID IMPORT ATP-BINDING PROTEIN"/>
    <property type="match status" value="1"/>
</dbReference>
<dbReference type="Proteomes" id="UP001209083">
    <property type="component" value="Chromosome"/>
</dbReference>
<dbReference type="InterPro" id="IPR003593">
    <property type="entry name" value="AAA+_ATPase"/>
</dbReference>
<evidence type="ECO:0000256" key="5">
    <source>
        <dbReference type="ARBA" id="ARBA00022967"/>
    </source>
</evidence>
<dbReference type="Pfam" id="PF00005">
    <property type="entry name" value="ABC_tran"/>
    <property type="match status" value="1"/>
</dbReference>
<accession>A0ABY8QQ77</accession>
<name>A0ABY8QQ77_9MICO</name>
<evidence type="ECO:0000256" key="1">
    <source>
        <dbReference type="ARBA" id="ARBA00022448"/>
    </source>
</evidence>
<keyword evidence="7" id="KW-0472">Membrane</keyword>
<evidence type="ECO:0000256" key="7">
    <source>
        <dbReference type="ARBA" id="ARBA00023136"/>
    </source>
</evidence>
<keyword evidence="6" id="KW-0029">Amino-acid transport</keyword>
<evidence type="ECO:0000259" key="8">
    <source>
        <dbReference type="PROSITE" id="PS50893"/>
    </source>
</evidence>
<keyword evidence="5" id="KW-1278">Translocase</keyword>
<sequence>MITLTGLRKKFAGDVVALDGIDLHVPAGEIHGIVGRSGAGKSTLIRCLTALEKPSEGSVEIDGQEVSGLTGEKLRVARRRIGMVFQHVNLLDSRTAAGNIAHPLEVAGVPKKQRDARVRELLDLVGLRDRAGNYPAQLSGGQKQRVGIARALAAEPAVLLCDEPTSALDSGTTRQILSLIRDLRDRLNITVLIITHEMSVVREVCDSVTLLENGKIAESGSLVEVLAHSGSTLSKELIPLPPLPVGERMRLVEVGLGSTEDTPSATKLLALLADAGVGADIAAGTIETVGGRRVGRLQLEVSDSHDSGQIIELLTRAGVYAEVVA</sequence>
<evidence type="ECO:0000256" key="3">
    <source>
        <dbReference type="ARBA" id="ARBA00022741"/>
    </source>
</evidence>
<feature type="domain" description="ABC transporter" evidence="8">
    <location>
        <begin position="2"/>
        <end position="238"/>
    </location>
</feature>
<dbReference type="GO" id="GO:0005524">
    <property type="term" value="F:ATP binding"/>
    <property type="evidence" value="ECO:0007669"/>
    <property type="project" value="UniProtKB-KW"/>
</dbReference>
<dbReference type="CDD" id="cd03258">
    <property type="entry name" value="ABC_MetN_methionine_transporter"/>
    <property type="match status" value="1"/>
</dbReference>
<dbReference type="Gene3D" id="3.40.50.300">
    <property type="entry name" value="P-loop containing nucleotide triphosphate hydrolases"/>
    <property type="match status" value="1"/>
</dbReference>